<proteinExistence type="inferred from homology"/>
<dbReference type="Pfam" id="PF14602">
    <property type="entry name" value="Hexapep_2"/>
    <property type="match status" value="1"/>
</dbReference>
<dbReference type="SUPFAM" id="SSF51161">
    <property type="entry name" value="Trimeric LpxA-like enzymes"/>
    <property type="match status" value="1"/>
</dbReference>
<keyword evidence="6" id="KW-1185">Reference proteome</keyword>
<accession>A0A926NX41</accession>
<dbReference type="GO" id="GO:0008374">
    <property type="term" value="F:O-acyltransferase activity"/>
    <property type="evidence" value="ECO:0007669"/>
    <property type="project" value="TreeGrafter"/>
</dbReference>
<dbReference type="PANTHER" id="PTHR23416:SF23">
    <property type="entry name" value="ACETYLTRANSFERASE C18B11.09C-RELATED"/>
    <property type="match status" value="1"/>
</dbReference>
<dbReference type="CDD" id="cd04647">
    <property type="entry name" value="LbH_MAT_like"/>
    <property type="match status" value="1"/>
</dbReference>
<evidence type="ECO:0000256" key="3">
    <source>
        <dbReference type="ARBA" id="ARBA00022737"/>
    </source>
</evidence>
<keyword evidence="2" id="KW-0808">Transferase</keyword>
<evidence type="ECO:0000313" key="6">
    <source>
        <dbReference type="Proteomes" id="UP000619078"/>
    </source>
</evidence>
<gene>
    <name evidence="5" type="ORF">IDJ76_09360</name>
</gene>
<protein>
    <submittedName>
        <fullName evidence="5">Acyltransferase</fullName>
    </submittedName>
</protein>
<dbReference type="AlphaFoldDB" id="A0A926NX41"/>
<reference evidence="5" key="1">
    <citation type="submission" date="2020-09" db="EMBL/GenBank/DDBJ databases">
        <title>Novel species of Mucilaginibacter isolated from a glacier on the Tibetan Plateau.</title>
        <authorList>
            <person name="Liu Q."/>
            <person name="Xin Y.-H."/>
        </authorList>
    </citation>
    <scope>NUCLEOTIDE SEQUENCE</scope>
    <source>
        <strain evidence="5">ZB1P21</strain>
    </source>
</reference>
<comment type="caution">
    <text evidence="5">The sequence shown here is derived from an EMBL/GenBank/DDBJ whole genome shotgun (WGS) entry which is preliminary data.</text>
</comment>
<keyword evidence="4 5" id="KW-0012">Acyltransferase</keyword>
<dbReference type="Proteomes" id="UP000619078">
    <property type="component" value="Unassembled WGS sequence"/>
</dbReference>
<dbReference type="GO" id="GO:0005829">
    <property type="term" value="C:cytosol"/>
    <property type="evidence" value="ECO:0007669"/>
    <property type="project" value="TreeGrafter"/>
</dbReference>
<dbReference type="PROSITE" id="PS00101">
    <property type="entry name" value="HEXAPEP_TRANSFERASES"/>
    <property type="match status" value="1"/>
</dbReference>
<evidence type="ECO:0000313" key="5">
    <source>
        <dbReference type="EMBL" id="MBD1393304.1"/>
    </source>
</evidence>
<comment type="similarity">
    <text evidence="1">Belongs to the transferase hexapeptide repeat family.</text>
</comment>
<dbReference type="InterPro" id="IPR011004">
    <property type="entry name" value="Trimer_LpxA-like_sf"/>
</dbReference>
<name>A0A926NX41_9SPHI</name>
<dbReference type="Gene3D" id="2.160.10.10">
    <property type="entry name" value="Hexapeptide repeat proteins"/>
    <property type="match status" value="1"/>
</dbReference>
<evidence type="ECO:0000256" key="2">
    <source>
        <dbReference type="ARBA" id="ARBA00022679"/>
    </source>
</evidence>
<evidence type="ECO:0000256" key="4">
    <source>
        <dbReference type="ARBA" id="ARBA00023315"/>
    </source>
</evidence>
<organism evidence="5 6">
    <name type="scientific">Mucilaginibacter glaciei</name>
    <dbReference type="NCBI Taxonomy" id="2772109"/>
    <lineage>
        <taxon>Bacteria</taxon>
        <taxon>Pseudomonadati</taxon>
        <taxon>Bacteroidota</taxon>
        <taxon>Sphingobacteriia</taxon>
        <taxon>Sphingobacteriales</taxon>
        <taxon>Sphingobacteriaceae</taxon>
        <taxon>Mucilaginibacter</taxon>
    </lineage>
</organism>
<dbReference type="InterPro" id="IPR051159">
    <property type="entry name" value="Hexapeptide_acetyltransf"/>
</dbReference>
<dbReference type="InterPro" id="IPR001451">
    <property type="entry name" value="Hexapep"/>
</dbReference>
<keyword evidence="3" id="KW-0677">Repeat</keyword>
<sequence length="177" mass="19857">MRRLIAELRIYICNRWVAAIPSHTLRQFYYRNIMKYGIGHNTAILMDCTFDCTQHFSIGNNSVVNTKCRLDNKSSITIGNNVSISQEVMILSADHDPDSATFTSRNLPVVIEDYVFIGSRAIIMPGVTIGYGAVIAAGALVKENVEAYAIVGGVPAKFIRKRNTELSYQLSYRRLFQ</sequence>
<dbReference type="InterPro" id="IPR018357">
    <property type="entry name" value="Hexapep_transf_CS"/>
</dbReference>
<dbReference type="EMBL" id="JACWMX010000003">
    <property type="protein sequence ID" value="MBD1393304.1"/>
    <property type="molecule type" value="Genomic_DNA"/>
</dbReference>
<dbReference type="PANTHER" id="PTHR23416">
    <property type="entry name" value="SIALIC ACID SYNTHASE-RELATED"/>
    <property type="match status" value="1"/>
</dbReference>
<evidence type="ECO:0000256" key="1">
    <source>
        <dbReference type="ARBA" id="ARBA00007274"/>
    </source>
</evidence>